<accession>A0AAD8LP93</accession>
<feature type="domain" description="Thioredoxin" evidence="2">
    <location>
        <begin position="85"/>
        <end position="167"/>
    </location>
</feature>
<protein>
    <submittedName>
        <fullName evidence="3">Thioredoxin domain-containing protein 9</fullName>
    </submittedName>
</protein>
<dbReference type="InterPro" id="IPR013766">
    <property type="entry name" value="Thioredoxin_domain"/>
</dbReference>
<evidence type="ECO:0000256" key="1">
    <source>
        <dbReference type="SAM" id="Coils"/>
    </source>
</evidence>
<dbReference type="Pfam" id="PF00085">
    <property type="entry name" value="Thioredoxin"/>
    <property type="match status" value="1"/>
</dbReference>
<comment type="caution">
    <text evidence="3">The sequence shown here is derived from an EMBL/GenBank/DDBJ whole genome shotgun (WGS) entry which is preliminary data.</text>
</comment>
<dbReference type="SUPFAM" id="SSF52833">
    <property type="entry name" value="Thioredoxin-like"/>
    <property type="match status" value="1"/>
</dbReference>
<evidence type="ECO:0000313" key="4">
    <source>
        <dbReference type="Proteomes" id="UP001230268"/>
    </source>
</evidence>
<evidence type="ECO:0000313" key="3">
    <source>
        <dbReference type="EMBL" id="KAK1441852.1"/>
    </source>
</evidence>
<dbReference type="Gene3D" id="3.40.30.10">
    <property type="entry name" value="Glutaredoxin"/>
    <property type="match status" value="1"/>
</dbReference>
<dbReference type="CDD" id="cd02989">
    <property type="entry name" value="Phd_like_TxnDC9"/>
    <property type="match status" value="1"/>
</dbReference>
<dbReference type="Proteomes" id="UP001230268">
    <property type="component" value="Unassembled WGS sequence"/>
</dbReference>
<name>A0AAD8LP93_BABGI</name>
<evidence type="ECO:0000259" key="2">
    <source>
        <dbReference type="Pfam" id="PF00085"/>
    </source>
</evidence>
<gene>
    <name evidence="3" type="ORF">BgAZ_501840</name>
</gene>
<reference evidence="3" key="1">
    <citation type="submission" date="2023-08" db="EMBL/GenBank/DDBJ databases">
        <title>Draft sequence of the Babesia gibsoni genome.</title>
        <authorList>
            <person name="Yamagishi J.Y."/>
            <person name="Xuan X.X."/>
        </authorList>
    </citation>
    <scope>NUCLEOTIDE SEQUENCE</scope>
    <source>
        <strain evidence="3">Azabu</strain>
    </source>
</reference>
<keyword evidence="1" id="KW-0175">Coiled coil</keyword>
<dbReference type="AlphaFoldDB" id="A0AAD8LP93"/>
<feature type="coiled-coil region" evidence="1">
    <location>
        <begin position="22"/>
        <end position="49"/>
    </location>
</feature>
<dbReference type="EMBL" id="JAVEPI010000005">
    <property type="protein sequence ID" value="KAK1441852.1"/>
    <property type="molecule type" value="Genomic_DNA"/>
</dbReference>
<dbReference type="PANTHER" id="PTHR21148">
    <property type="entry name" value="THIOREDOXIN DOMAIN-CONTAINING PROTEIN 9"/>
    <property type="match status" value="1"/>
</dbReference>
<organism evidence="3 4">
    <name type="scientific">Babesia gibsoni</name>
    <dbReference type="NCBI Taxonomy" id="33632"/>
    <lineage>
        <taxon>Eukaryota</taxon>
        <taxon>Sar</taxon>
        <taxon>Alveolata</taxon>
        <taxon>Apicomplexa</taxon>
        <taxon>Aconoidasida</taxon>
        <taxon>Piroplasmida</taxon>
        <taxon>Babesiidae</taxon>
        <taxon>Babesia</taxon>
    </lineage>
</organism>
<keyword evidence="4" id="KW-1185">Reference proteome</keyword>
<dbReference type="InterPro" id="IPR036249">
    <property type="entry name" value="Thioredoxin-like_sf"/>
</dbReference>
<proteinExistence type="predicted"/>
<sequence length="204" mass="23944">MSLGKREQKLVSELHDRLLTALEMKEREVDEELSNISQVERNISQLDDETLQEYRRARIEGLKKLHYKRMEFLNKGYGKLIDVDSESEFFDVCRDTQYVVAHFYRPTTVRCQYVDEMMHEICQKYFNTRFLRVNAEKVPFLCERFNIWCIPTLMIIIDGKTNHSIIGFTEFGGDGFTLDEFTKVLNKHGILSADKTLGEQVTAI</sequence>